<evidence type="ECO:0000313" key="3">
    <source>
        <dbReference type="Proteomes" id="UP000199136"/>
    </source>
</evidence>
<dbReference type="OrthoDB" id="2389766at2"/>
<feature type="transmembrane region" description="Helical" evidence="1">
    <location>
        <begin position="74"/>
        <end position="93"/>
    </location>
</feature>
<dbReference type="RefSeq" id="WP_092480015.1">
    <property type="nucleotide sequence ID" value="NZ_FOXW01000003.1"/>
</dbReference>
<evidence type="ECO:0000256" key="1">
    <source>
        <dbReference type="SAM" id="Phobius"/>
    </source>
</evidence>
<name>A0A1I5WLT0_9LACT</name>
<dbReference type="Proteomes" id="UP000199136">
    <property type="component" value="Unassembled WGS sequence"/>
</dbReference>
<dbReference type="AlphaFoldDB" id="A0A1I5WLT0"/>
<keyword evidence="1" id="KW-1133">Transmembrane helix</keyword>
<keyword evidence="3" id="KW-1185">Reference proteome</keyword>
<organism evidence="2 3">
    <name type="scientific">Desemzia incerta</name>
    <dbReference type="NCBI Taxonomy" id="82801"/>
    <lineage>
        <taxon>Bacteria</taxon>
        <taxon>Bacillati</taxon>
        <taxon>Bacillota</taxon>
        <taxon>Bacilli</taxon>
        <taxon>Lactobacillales</taxon>
        <taxon>Carnobacteriaceae</taxon>
        <taxon>Desemzia</taxon>
    </lineage>
</organism>
<keyword evidence="1" id="KW-0812">Transmembrane</keyword>
<gene>
    <name evidence="2" type="ORF">SAMN04488506_0962</name>
</gene>
<evidence type="ECO:0000313" key="2">
    <source>
        <dbReference type="EMBL" id="SFQ20735.1"/>
    </source>
</evidence>
<accession>A0A1I5WLT0</accession>
<dbReference type="STRING" id="82801.SAMN04488506_0962"/>
<proteinExistence type="predicted"/>
<sequence>MSIKIIRKTGFMGMAVRLAVKVNGEKIAKISHQESLQLNIKEKEALLRVSQLGTISNEIKVNDGDVIEVKMSNWSYLFVFLLFFNILLSSLNIHSGYQIAVMAIVVILWLLTLFVLNGFRLRKINE</sequence>
<keyword evidence="1" id="KW-0472">Membrane</keyword>
<protein>
    <submittedName>
        <fullName evidence="2">Uncharacterized protein</fullName>
    </submittedName>
</protein>
<dbReference type="EMBL" id="FOXW01000003">
    <property type="protein sequence ID" value="SFQ20735.1"/>
    <property type="molecule type" value="Genomic_DNA"/>
</dbReference>
<reference evidence="2 3" key="1">
    <citation type="submission" date="2016-10" db="EMBL/GenBank/DDBJ databases">
        <authorList>
            <person name="de Groot N.N."/>
        </authorList>
    </citation>
    <scope>NUCLEOTIDE SEQUENCE [LARGE SCALE GENOMIC DNA]</scope>
    <source>
        <strain evidence="2 3">DSM 20581</strain>
    </source>
</reference>
<feature type="transmembrane region" description="Helical" evidence="1">
    <location>
        <begin position="99"/>
        <end position="119"/>
    </location>
</feature>